<evidence type="ECO:0000313" key="5">
    <source>
        <dbReference type="Proteomes" id="UP001595823"/>
    </source>
</evidence>
<evidence type="ECO:0000256" key="2">
    <source>
        <dbReference type="ARBA" id="ARBA00022679"/>
    </source>
</evidence>
<evidence type="ECO:0000313" key="4">
    <source>
        <dbReference type="EMBL" id="MFC4337225.1"/>
    </source>
</evidence>
<dbReference type="Proteomes" id="UP001595823">
    <property type="component" value="Unassembled WGS sequence"/>
</dbReference>
<reference evidence="5" key="1">
    <citation type="journal article" date="2019" name="Int. J. Syst. Evol. Microbiol.">
        <title>The Global Catalogue of Microorganisms (GCM) 10K type strain sequencing project: providing services to taxonomists for standard genome sequencing and annotation.</title>
        <authorList>
            <consortium name="The Broad Institute Genomics Platform"/>
            <consortium name="The Broad Institute Genome Sequencing Center for Infectious Disease"/>
            <person name="Wu L."/>
            <person name="Ma J."/>
        </authorList>
    </citation>
    <scope>NUCLEOTIDE SEQUENCE [LARGE SCALE GENOMIC DNA]</scope>
    <source>
        <strain evidence="5">IBRC-M 10908</strain>
    </source>
</reference>
<gene>
    <name evidence="4" type="ORF">ACFPET_18645</name>
</gene>
<dbReference type="Pfam" id="PF13692">
    <property type="entry name" value="Glyco_trans_1_4"/>
    <property type="match status" value="1"/>
</dbReference>
<keyword evidence="1" id="KW-0328">Glycosyltransferase</keyword>
<organism evidence="4 5">
    <name type="scientific">Salininema proteolyticum</name>
    <dbReference type="NCBI Taxonomy" id="1607685"/>
    <lineage>
        <taxon>Bacteria</taxon>
        <taxon>Bacillati</taxon>
        <taxon>Actinomycetota</taxon>
        <taxon>Actinomycetes</taxon>
        <taxon>Glycomycetales</taxon>
        <taxon>Glycomycetaceae</taxon>
        <taxon>Salininema</taxon>
    </lineage>
</organism>
<feature type="domain" description="Glycosyltransferase subfamily 4-like N-terminal" evidence="3">
    <location>
        <begin position="34"/>
        <end position="233"/>
    </location>
</feature>
<dbReference type="Pfam" id="PF13579">
    <property type="entry name" value="Glyco_trans_4_4"/>
    <property type="match status" value="1"/>
</dbReference>
<keyword evidence="5" id="KW-1185">Reference proteome</keyword>
<keyword evidence="2" id="KW-0808">Transferase</keyword>
<evidence type="ECO:0000256" key="1">
    <source>
        <dbReference type="ARBA" id="ARBA00022676"/>
    </source>
</evidence>
<dbReference type="EMBL" id="JBHSDK010000028">
    <property type="protein sequence ID" value="MFC4337225.1"/>
    <property type="molecule type" value="Genomic_DNA"/>
</dbReference>
<proteinExistence type="predicted"/>
<protein>
    <submittedName>
        <fullName evidence="4">Glycosyltransferase</fullName>
    </submittedName>
</protein>
<dbReference type="RefSeq" id="WP_380623988.1">
    <property type="nucleotide sequence ID" value="NZ_JBHSDK010000028.1"/>
</dbReference>
<dbReference type="PANTHER" id="PTHR12526">
    <property type="entry name" value="GLYCOSYLTRANSFERASE"/>
    <property type="match status" value="1"/>
</dbReference>
<accession>A0ABV8U368</accession>
<sequence>MTGSDRTRRPRILYLCFYFPPSRASGVYRGVATANVLARSGWDVTVLAAPERFFRLASSSVDESLSGAVDPSVTVRRPEIDYFPWETDVRRMSWLRCRFPEVAARRYERKRERGFPERYASWGDEAVKTGRGLHRRSPFDAVLATGNPYAAFAAAWRLNRATGVPYVLDNRDAWTLDLFENRDKFKPGHPAWEWEERFMRTASGVCFVNEALRAWHRDRYPYAAEKMHVVPNGWDPGTVDIEEASRAPGGPGDRVRFGYLGTLTKQQPVEPLLEAFELFLGEGGRPASVLDFHGYLEFTNPGKRAMLEILGLTGEPHERRVGRGEVRYRGPAPKTAVAEVYRDLDVLVFLAGGSRYVTSGKVFEYMATGKPVVSVHAPGSAAEEYLRDYPCWVRPDSLDPSDIAKALRRAADLAAAPDDPRRLAARAYGARFTRENSLADLVGLLDSLAAPA</sequence>
<comment type="caution">
    <text evidence="4">The sequence shown here is derived from an EMBL/GenBank/DDBJ whole genome shotgun (WGS) entry which is preliminary data.</text>
</comment>
<evidence type="ECO:0000259" key="3">
    <source>
        <dbReference type="Pfam" id="PF13579"/>
    </source>
</evidence>
<name>A0ABV8U368_9ACTN</name>
<dbReference type="InterPro" id="IPR028098">
    <property type="entry name" value="Glyco_trans_4-like_N"/>
</dbReference>
<dbReference type="Gene3D" id="3.40.50.2000">
    <property type="entry name" value="Glycogen Phosphorylase B"/>
    <property type="match status" value="2"/>
</dbReference>
<dbReference type="SUPFAM" id="SSF53756">
    <property type="entry name" value="UDP-Glycosyltransferase/glycogen phosphorylase"/>
    <property type="match status" value="1"/>
</dbReference>